<gene>
    <name evidence="1" type="ORF">OLEA9_A016988</name>
</gene>
<reference evidence="1 2" key="1">
    <citation type="submission" date="2019-12" db="EMBL/GenBank/DDBJ databases">
        <authorList>
            <person name="Alioto T."/>
            <person name="Alioto T."/>
            <person name="Gomez Garrido J."/>
        </authorList>
    </citation>
    <scope>NUCLEOTIDE SEQUENCE [LARGE SCALE GENOMIC DNA]</scope>
</reference>
<comment type="caution">
    <text evidence="1">The sequence shown here is derived from an EMBL/GenBank/DDBJ whole genome shotgun (WGS) entry which is preliminary data.</text>
</comment>
<dbReference type="Proteomes" id="UP000594638">
    <property type="component" value="Unassembled WGS sequence"/>
</dbReference>
<protein>
    <submittedName>
        <fullName evidence="1">Uncharacterized protein</fullName>
    </submittedName>
</protein>
<name>A0A8S0TRP7_OLEEU</name>
<dbReference type="Gramene" id="OE9A016988T1">
    <property type="protein sequence ID" value="OE9A016988C1"/>
    <property type="gene ID" value="OE9A016988"/>
</dbReference>
<dbReference type="AlphaFoldDB" id="A0A8S0TRP7"/>
<evidence type="ECO:0000313" key="1">
    <source>
        <dbReference type="EMBL" id="CAA3008608.1"/>
    </source>
</evidence>
<accession>A0A8S0TRP7</accession>
<dbReference type="EMBL" id="CACTIH010007302">
    <property type="protein sequence ID" value="CAA3008608.1"/>
    <property type="molecule type" value="Genomic_DNA"/>
</dbReference>
<evidence type="ECO:0000313" key="2">
    <source>
        <dbReference type="Proteomes" id="UP000594638"/>
    </source>
</evidence>
<proteinExistence type="predicted"/>
<sequence length="169" mass="17926">MIVGRTTRDHLFSFNFSDGIIPQLLPTLRDGSASVACTAVAICRLVYFGSSVLHVEFGDFGGGGVATTVVNLEGQQCEEGVCNRLDSSRCEVVEVMCGGGGGLRCDGGNGGCGHSGCGSVVDLWLCGGFVEFYDWSVVMVRWLWCCGDDNGVGVAVAVITLELIFWLRQ</sequence>
<keyword evidence="2" id="KW-1185">Reference proteome</keyword>
<organism evidence="1 2">
    <name type="scientific">Olea europaea subsp. europaea</name>
    <dbReference type="NCBI Taxonomy" id="158383"/>
    <lineage>
        <taxon>Eukaryota</taxon>
        <taxon>Viridiplantae</taxon>
        <taxon>Streptophyta</taxon>
        <taxon>Embryophyta</taxon>
        <taxon>Tracheophyta</taxon>
        <taxon>Spermatophyta</taxon>
        <taxon>Magnoliopsida</taxon>
        <taxon>eudicotyledons</taxon>
        <taxon>Gunneridae</taxon>
        <taxon>Pentapetalae</taxon>
        <taxon>asterids</taxon>
        <taxon>lamiids</taxon>
        <taxon>Lamiales</taxon>
        <taxon>Oleaceae</taxon>
        <taxon>Oleeae</taxon>
        <taxon>Olea</taxon>
    </lineage>
</organism>